<organism evidence="2 3">
    <name type="scientific">Pseudomonas abietaniphila</name>
    <dbReference type="NCBI Taxonomy" id="89065"/>
    <lineage>
        <taxon>Bacteria</taxon>
        <taxon>Pseudomonadati</taxon>
        <taxon>Pseudomonadota</taxon>
        <taxon>Gammaproteobacteria</taxon>
        <taxon>Pseudomonadales</taxon>
        <taxon>Pseudomonadaceae</taxon>
        <taxon>Pseudomonas</taxon>
    </lineage>
</organism>
<evidence type="ECO:0008006" key="4">
    <source>
        <dbReference type="Google" id="ProtNLM"/>
    </source>
</evidence>
<reference evidence="3" key="1">
    <citation type="submission" date="2016-10" db="EMBL/GenBank/DDBJ databases">
        <authorList>
            <person name="Varghese N."/>
            <person name="Submissions S."/>
        </authorList>
    </citation>
    <scope>NUCLEOTIDE SEQUENCE [LARGE SCALE GENOMIC DNA]</scope>
    <source>
        <strain evidence="3">ATCC 700689</strain>
    </source>
</reference>
<evidence type="ECO:0000256" key="1">
    <source>
        <dbReference type="SAM" id="SignalP"/>
    </source>
</evidence>
<dbReference type="Proteomes" id="UP000182894">
    <property type="component" value="Unassembled WGS sequence"/>
</dbReference>
<keyword evidence="1" id="KW-0732">Signal</keyword>
<dbReference type="AlphaFoldDB" id="A0A1G8PV15"/>
<evidence type="ECO:0000313" key="2">
    <source>
        <dbReference type="EMBL" id="SDI96263.1"/>
    </source>
</evidence>
<dbReference type="RefSeq" id="WP_074757838.1">
    <property type="nucleotide sequence ID" value="NZ_FNCO01000019.1"/>
</dbReference>
<protein>
    <recommendedName>
        <fullName evidence="4">DUF1353 domain-containing protein</fullName>
    </recommendedName>
</protein>
<dbReference type="EMBL" id="FNCO01000019">
    <property type="protein sequence ID" value="SDI96263.1"/>
    <property type="molecule type" value="Genomic_DNA"/>
</dbReference>
<proteinExistence type="predicted"/>
<dbReference type="Pfam" id="PF07087">
    <property type="entry name" value="DUF1353"/>
    <property type="match status" value="1"/>
</dbReference>
<evidence type="ECO:0000313" key="3">
    <source>
        <dbReference type="Proteomes" id="UP000182894"/>
    </source>
</evidence>
<name>A0A1G8PV15_9PSED</name>
<keyword evidence="3" id="KW-1185">Reference proteome</keyword>
<sequence>MNRNRTLIFLVALTALLVACVSPSPPSVARLGDGIFIVSHPLVYRIQQTNEVIEVPKGFITDLASIPRPLWWWESPIDRSMAAAIIHDYLYWDQTCSKDEADAVLYLAMQESGVSTTTRKMVYLGVRTSIGDKAFADNKAAKAKGENRFLTSAYTDILLGRPVEPEDDLKSILARAKREDGLAAVAQVPPRLKSACRTALSLFKNEGR</sequence>
<dbReference type="InterPro" id="IPR010767">
    <property type="entry name" value="Phage_CGC-2007_Cje0229"/>
</dbReference>
<dbReference type="PROSITE" id="PS51257">
    <property type="entry name" value="PROKAR_LIPOPROTEIN"/>
    <property type="match status" value="1"/>
</dbReference>
<gene>
    <name evidence="2" type="ORF">SAMN05216605_119119</name>
</gene>
<feature type="chain" id="PRO_5010165213" description="DUF1353 domain-containing protein" evidence="1">
    <location>
        <begin position="30"/>
        <end position="208"/>
    </location>
</feature>
<feature type="signal peptide" evidence="1">
    <location>
        <begin position="1"/>
        <end position="29"/>
    </location>
</feature>
<accession>A0A1G8PV15</accession>